<evidence type="ECO:0000313" key="2">
    <source>
        <dbReference type="EMBL" id="MFD2175669.1"/>
    </source>
</evidence>
<reference evidence="3" key="1">
    <citation type="journal article" date="2019" name="Int. J. Syst. Evol. Microbiol.">
        <title>The Global Catalogue of Microorganisms (GCM) 10K type strain sequencing project: providing services to taxonomists for standard genome sequencing and annotation.</title>
        <authorList>
            <consortium name="The Broad Institute Genomics Platform"/>
            <consortium name="The Broad Institute Genome Sequencing Center for Infectious Disease"/>
            <person name="Wu L."/>
            <person name="Ma J."/>
        </authorList>
    </citation>
    <scope>NUCLEOTIDE SEQUENCE [LARGE SCALE GENOMIC DNA]</scope>
    <source>
        <strain evidence="3">CCUG 55131</strain>
    </source>
</reference>
<sequence length="91" mass="10310">MPASTAQQFQGFAIKNAQKPPRSPVTLPTDYKPTFAKIEELQRQLTTSQRDKLNLENDNQRVNDALSKARAEIVRLKRLLGQFIADERSGL</sequence>
<dbReference type="RefSeq" id="WP_377392917.1">
    <property type="nucleotide sequence ID" value="NZ_JBHUIX010000018.1"/>
</dbReference>
<protein>
    <submittedName>
        <fullName evidence="2">Uncharacterized protein</fullName>
    </submittedName>
</protein>
<comment type="caution">
    <text evidence="2">The sequence shown here is derived from an EMBL/GenBank/DDBJ whole genome shotgun (WGS) entry which is preliminary data.</text>
</comment>
<dbReference type="EMBL" id="JBHUIX010000018">
    <property type="protein sequence ID" value="MFD2175669.1"/>
    <property type="molecule type" value="Genomic_DNA"/>
</dbReference>
<evidence type="ECO:0000313" key="3">
    <source>
        <dbReference type="Proteomes" id="UP001597413"/>
    </source>
</evidence>
<feature type="coiled-coil region" evidence="1">
    <location>
        <begin position="38"/>
        <end position="79"/>
    </location>
</feature>
<organism evidence="2 3">
    <name type="scientific">Rhodobacter lacus</name>
    <dbReference type="NCBI Taxonomy" id="1641972"/>
    <lineage>
        <taxon>Bacteria</taxon>
        <taxon>Pseudomonadati</taxon>
        <taxon>Pseudomonadota</taxon>
        <taxon>Alphaproteobacteria</taxon>
        <taxon>Rhodobacterales</taxon>
        <taxon>Rhodobacter group</taxon>
        <taxon>Rhodobacter</taxon>
    </lineage>
</organism>
<dbReference type="Proteomes" id="UP001597413">
    <property type="component" value="Unassembled WGS sequence"/>
</dbReference>
<gene>
    <name evidence="2" type="ORF">ACFSM0_16365</name>
</gene>
<keyword evidence="3" id="KW-1185">Reference proteome</keyword>
<keyword evidence="1" id="KW-0175">Coiled coil</keyword>
<name>A0ABW5ACN0_9RHOB</name>
<evidence type="ECO:0000256" key="1">
    <source>
        <dbReference type="SAM" id="Coils"/>
    </source>
</evidence>
<proteinExistence type="predicted"/>
<accession>A0ABW5ACN0</accession>